<accession>A0A7Z0MPD7</accession>
<reference evidence="1 2" key="1">
    <citation type="submission" date="2020-05" db="EMBL/GenBank/DDBJ databases">
        <title>Horizontal transmission and recombination maintain forever young bacterial symbiont genomes.</title>
        <authorList>
            <person name="Russell S.L."/>
            <person name="Pepper-Tunick E."/>
            <person name="Svedberg J."/>
            <person name="Byrne A."/>
            <person name="Ruelas Castillo J."/>
            <person name="Vollmers C."/>
            <person name="Beinart R.A."/>
            <person name="Corbett-Detig R."/>
        </authorList>
    </citation>
    <scope>NUCLEOTIDE SEQUENCE [LARGE SCALE GENOMIC DNA]</scope>
    <source>
        <strain evidence="1">4727-3</strain>
    </source>
</reference>
<gene>
    <name evidence="1" type="ORF">H0A75_07445</name>
</gene>
<dbReference type="AlphaFoldDB" id="A0A7Z0MPD7"/>
<dbReference type="Proteomes" id="UP000537890">
    <property type="component" value="Unassembled WGS sequence"/>
</dbReference>
<dbReference type="Gene3D" id="1.10.10.60">
    <property type="entry name" value="Homeodomain-like"/>
    <property type="match status" value="1"/>
</dbReference>
<evidence type="ECO:0000313" key="2">
    <source>
        <dbReference type="Proteomes" id="UP000537890"/>
    </source>
</evidence>
<proteinExistence type="predicted"/>
<protein>
    <submittedName>
        <fullName evidence="1">Helix-turn-helix domain-containing protein</fullName>
    </submittedName>
</protein>
<dbReference type="SUPFAM" id="SSF46689">
    <property type="entry name" value="Homeodomain-like"/>
    <property type="match status" value="1"/>
</dbReference>
<dbReference type="InterPro" id="IPR009057">
    <property type="entry name" value="Homeodomain-like_sf"/>
</dbReference>
<evidence type="ECO:0000313" key="1">
    <source>
        <dbReference type="EMBL" id="NYT47418.1"/>
    </source>
</evidence>
<name>A0A7Z0MPD7_9GAMM</name>
<dbReference type="EMBL" id="JACCHS010000146">
    <property type="protein sequence ID" value="NYT47418.1"/>
    <property type="molecule type" value="Genomic_DNA"/>
</dbReference>
<sequence length="81" mass="9302">MVLKNGYTRQRAADHLGVSLSAISRWAKVEKGSEEKTIKNHSALNLSAHDELIHLRKENEQLRMEREILKKAAVFFAKETE</sequence>
<organism evidence="1 2">
    <name type="scientific">Candidatus Methanofishera endochildressiae</name>
    <dbReference type="NCBI Taxonomy" id="2738884"/>
    <lineage>
        <taxon>Bacteria</taxon>
        <taxon>Pseudomonadati</taxon>
        <taxon>Pseudomonadota</taxon>
        <taxon>Gammaproteobacteria</taxon>
        <taxon>Candidatus Methanofishera</taxon>
    </lineage>
</organism>
<comment type="caution">
    <text evidence="1">The sequence shown here is derived from an EMBL/GenBank/DDBJ whole genome shotgun (WGS) entry which is preliminary data.</text>
</comment>